<dbReference type="InterPro" id="IPR044150">
    <property type="entry name" value="HDAC_classIV"/>
</dbReference>
<accession>A0A6A2YL30</accession>
<evidence type="ECO:0000313" key="6">
    <source>
        <dbReference type="Proteomes" id="UP000436088"/>
    </source>
</evidence>
<dbReference type="InterPro" id="IPR037138">
    <property type="entry name" value="His_deacetylse_dom_sf"/>
</dbReference>
<dbReference type="InterPro" id="IPR023696">
    <property type="entry name" value="Ureohydrolase_dom_sf"/>
</dbReference>
<evidence type="ECO:0000256" key="1">
    <source>
        <dbReference type="ARBA" id="ARBA00022491"/>
    </source>
</evidence>
<protein>
    <submittedName>
        <fullName evidence="5">Histone deacetylase 11</fullName>
    </submittedName>
</protein>
<reference evidence="5" key="1">
    <citation type="submission" date="2019-09" db="EMBL/GenBank/DDBJ databases">
        <title>Draft genome information of white flower Hibiscus syriacus.</title>
        <authorList>
            <person name="Kim Y.-M."/>
        </authorList>
    </citation>
    <scope>NUCLEOTIDE SEQUENCE [LARGE SCALE GENOMIC DNA]</scope>
    <source>
        <strain evidence="5">YM2019G1</strain>
    </source>
</reference>
<dbReference type="PANTHER" id="PTHR10625:SF23">
    <property type="entry name" value="HISTONE DEACETYLASE 11"/>
    <property type="match status" value="1"/>
</dbReference>
<feature type="domain" description="Histone deacetylase" evidence="4">
    <location>
        <begin position="129"/>
        <end position="265"/>
    </location>
</feature>
<dbReference type="GO" id="GO:0004407">
    <property type="term" value="F:histone deacetylase activity"/>
    <property type="evidence" value="ECO:0007669"/>
    <property type="project" value="InterPro"/>
</dbReference>
<dbReference type="InterPro" id="IPR023801">
    <property type="entry name" value="His_deacetylse_dom"/>
</dbReference>
<dbReference type="AlphaFoldDB" id="A0A6A2YL30"/>
<dbReference type="PANTHER" id="PTHR10625">
    <property type="entry name" value="HISTONE DEACETYLASE HDAC1-RELATED"/>
    <property type="match status" value="1"/>
</dbReference>
<keyword evidence="1" id="KW-0678">Repressor</keyword>
<dbReference type="GO" id="GO:0016787">
    <property type="term" value="F:hydrolase activity"/>
    <property type="evidence" value="ECO:0007669"/>
    <property type="project" value="UniProtKB-KW"/>
</dbReference>
<keyword evidence="6" id="KW-1185">Reference proteome</keyword>
<comment type="caution">
    <text evidence="5">The sequence shown here is derived from an EMBL/GenBank/DDBJ whole genome shotgun (WGS) entry which is preliminary data.</text>
</comment>
<keyword evidence="3" id="KW-0156">Chromatin regulator</keyword>
<evidence type="ECO:0000256" key="3">
    <source>
        <dbReference type="ARBA" id="ARBA00022853"/>
    </source>
</evidence>
<dbReference type="GO" id="GO:0040029">
    <property type="term" value="P:epigenetic regulation of gene expression"/>
    <property type="evidence" value="ECO:0007669"/>
    <property type="project" value="TreeGrafter"/>
</dbReference>
<dbReference type="SUPFAM" id="SSF52768">
    <property type="entry name" value="Arginase/deacetylase"/>
    <property type="match status" value="1"/>
</dbReference>
<evidence type="ECO:0000256" key="2">
    <source>
        <dbReference type="ARBA" id="ARBA00022801"/>
    </source>
</evidence>
<proteinExistence type="predicted"/>
<dbReference type="Pfam" id="PF00850">
    <property type="entry name" value="Hist_deacetyl"/>
    <property type="match status" value="1"/>
</dbReference>
<dbReference type="Gene3D" id="3.40.800.20">
    <property type="entry name" value="Histone deacetylase domain"/>
    <property type="match status" value="1"/>
</dbReference>
<sequence length="282" mass="31043">MFWSSSLSSSHSPKIDTESLRRHRISSSKIHNPDVLPRSVTVLTTISASSDLRNCILSILQNGVGVNVAKITEVPPVAMLPNWLVQMKVLYPFRKQVGGTVLAAKFAKERGWAINVGGGFHHCSGGRGDAHQGNGHEMDFGNDEHVYILDMYNPQIYPFDMTARNYIDLKVEVVTGTTTDEYLKQLDKALAVAWSNFAPELIIYNAGTDILDGDPLGGLKVSPDGVVQRDEKVFRFARERNIPIVMVTSGGYMKTSARVIANSIINLSKKGLIDTSVRNGRK</sequence>
<name>A0A6A2YL30_HIBSY</name>
<evidence type="ECO:0000259" key="4">
    <source>
        <dbReference type="Pfam" id="PF00850"/>
    </source>
</evidence>
<organism evidence="5 6">
    <name type="scientific">Hibiscus syriacus</name>
    <name type="common">Rose of Sharon</name>
    <dbReference type="NCBI Taxonomy" id="106335"/>
    <lineage>
        <taxon>Eukaryota</taxon>
        <taxon>Viridiplantae</taxon>
        <taxon>Streptophyta</taxon>
        <taxon>Embryophyta</taxon>
        <taxon>Tracheophyta</taxon>
        <taxon>Spermatophyta</taxon>
        <taxon>Magnoliopsida</taxon>
        <taxon>eudicotyledons</taxon>
        <taxon>Gunneridae</taxon>
        <taxon>Pentapetalae</taxon>
        <taxon>rosids</taxon>
        <taxon>malvids</taxon>
        <taxon>Malvales</taxon>
        <taxon>Malvaceae</taxon>
        <taxon>Malvoideae</taxon>
        <taxon>Hibiscus</taxon>
    </lineage>
</organism>
<gene>
    <name evidence="5" type="ORF">F3Y22_tig00111402pilonHSYRG00144</name>
</gene>
<dbReference type="EMBL" id="VEPZ02001331">
    <property type="protein sequence ID" value="KAE8678714.1"/>
    <property type="molecule type" value="Genomic_DNA"/>
</dbReference>
<keyword evidence="2" id="KW-0378">Hydrolase</keyword>
<evidence type="ECO:0000313" key="5">
    <source>
        <dbReference type="EMBL" id="KAE8678714.1"/>
    </source>
</evidence>
<dbReference type="Proteomes" id="UP000436088">
    <property type="component" value="Unassembled WGS sequence"/>
</dbReference>
<dbReference type="CDD" id="cd09993">
    <property type="entry name" value="HDAC_classIV"/>
    <property type="match status" value="1"/>
</dbReference>
<dbReference type="GO" id="GO:0000118">
    <property type="term" value="C:histone deacetylase complex"/>
    <property type="evidence" value="ECO:0007669"/>
    <property type="project" value="TreeGrafter"/>
</dbReference>